<dbReference type="GO" id="GO:0005765">
    <property type="term" value="C:lysosomal membrane"/>
    <property type="evidence" value="ECO:0007669"/>
    <property type="project" value="TreeGrafter"/>
</dbReference>
<keyword evidence="3 5" id="KW-1133">Transmembrane helix</keyword>
<evidence type="ECO:0000256" key="4">
    <source>
        <dbReference type="ARBA" id="ARBA00023136"/>
    </source>
</evidence>
<feature type="transmembrane region" description="Helical" evidence="5">
    <location>
        <begin position="59"/>
        <end position="80"/>
    </location>
</feature>
<sequence length="103" mass="11303">RSYIAEVSSEENRSSAYSLTAAAGIMSIIVGPAAQLAFNGVSYPGYEIFPNIRLHIFSAPIWLALITNVIVILIILFLFIDVPPSYAEDQPQLVFSLAEMKVQ</sequence>
<dbReference type="EMBL" id="BTRK01000006">
    <property type="protein sequence ID" value="GMR62194.1"/>
    <property type="molecule type" value="Genomic_DNA"/>
</dbReference>
<dbReference type="InterPro" id="IPR036259">
    <property type="entry name" value="MFS_trans_sf"/>
</dbReference>
<keyword evidence="7" id="KW-1185">Reference proteome</keyword>
<gene>
    <name evidence="6" type="ORF">PMAYCL1PPCAC_32389</name>
</gene>
<evidence type="ECO:0000256" key="3">
    <source>
        <dbReference type="ARBA" id="ARBA00022989"/>
    </source>
</evidence>
<proteinExistence type="predicted"/>
<comment type="caution">
    <text evidence="6">The sequence shown here is derived from an EMBL/GenBank/DDBJ whole genome shotgun (WGS) entry which is preliminary data.</text>
</comment>
<name>A0AAN5DFE2_9BILA</name>
<protein>
    <recommendedName>
        <fullName evidence="8">Major facilitator superfamily (MFS) profile domain-containing protein</fullName>
    </recommendedName>
</protein>
<accession>A0AAN5DFE2</accession>
<dbReference type="Proteomes" id="UP001328107">
    <property type="component" value="Unassembled WGS sequence"/>
</dbReference>
<evidence type="ECO:0000313" key="7">
    <source>
        <dbReference type="Proteomes" id="UP001328107"/>
    </source>
</evidence>
<organism evidence="6 7">
    <name type="scientific">Pristionchus mayeri</name>
    <dbReference type="NCBI Taxonomy" id="1317129"/>
    <lineage>
        <taxon>Eukaryota</taxon>
        <taxon>Metazoa</taxon>
        <taxon>Ecdysozoa</taxon>
        <taxon>Nematoda</taxon>
        <taxon>Chromadorea</taxon>
        <taxon>Rhabditida</taxon>
        <taxon>Rhabditina</taxon>
        <taxon>Diplogasteromorpha</taxon>
        <taxon>Diplogasteroidea</taxon>
        <taxon>Neodiplogasteridae</taxon>
        <taxon>Pristionchus</taxon>
    </lineage>
</organism>
<reference evidence="7" key="1">
    <citation type="submission" date="2022-10" db="EMBL/GenBank/DDBJ databases">
        <title>Genome assembly of Pristionchus species.</title>
        <authorList>
            <person name="Yoshida K."/>
            <person name="Sommer R.J."/>
        </authorList>
    </citation>
    <scope>NUCLEOTIDE SEQUENCE [LARGE SCALE GENOMIC DNA]</scope>
    <source>
        <strain evidence="7">RS5460</strain>
    </source>
</reference>
<evidence type="ECO:0000256" key="5">
    <source>
        <dbReference type="SAM" id="Phobius"/>
    </source>
</evidence>
<dbReference type="AlphaFoldDB" id="A0AAN5DFE2"/>
<evidence type="ECO:0000313" key="6">
    <source>
        <dbReference type="EMBL" id="GMR62194.1"/>
    </source>
</evidence>
<dbReference type="PANTHER" id="PTHR23510:SF25">
    <property type="entry name" value="MFS DOMAIN-CONTAINING PROTEIN"/>
    <property type="match status" value="1"/>
</dbReference>
<feature type="non-terminal residue" evidence="6">
    <location>
        <position position="1"/>
    </location>
</feature>
<dbReference type="Gene3D" id="1.20.1250.20">
    <property type="entry name" value="MFS general substrate transporter like domains"/>
    <property type="match status" value="1"/>
</dbReference>
<evidence type="ECO:0000256" key="2">
    <source>
        <dbReference type="ARBA" id="ARBA00022692"/>
    </source>
</evidence>
<keyword evidence="2 5" id="KW-0812">Transmembrane</keyword>
<comment type="subcellular location">
    <subcellularLocation>
        <location evidence="1">Membrane</location>
        <topology evidence="1">Multi-pass membrane protein</topology>
    </subcellularLocation>
</comment>
<dbReference type="SUPFAM" id="SSF103473">
    <property type="entry name" value="MFS general substrate transporter"/>
    <property type="match status" value="1"/>
</dbReference>
<dbReference type="InterPro" id="IPR051068">
    <property type="entry name" value="MFS_Domain-Containing_Protein"/>
</dbReference>
<feature type="non-terminal residue" evidence="6">
    <location>
        <position position="103"/>
    </location>
</feature>
<feature type="transmembrane region" description="Helical" evidence="5">
    <location>
        <begin position="16"/>
        <end position="38"/>
    </location>
</feature>
<evidence type="ECO:0000256" key="1">
    <source>
        <dbReference type="ARBA" id="ARBA00004141"/>
    </source>
</evidence>
<dbReference type="PANTHER" id="PTHR23510">
    <property type="entry name" value="INNER MEMBRANE TRANSPORT PROTEIN YAJR"/>
    <property type="match status" value="1"/>
</dbReference>
<keyword evidence="4 5" id="KW-0472">Membrane</keyword>
<evidence type="ECO:0008006" key="8">
    <source>
        <dbReference type="Google" id="ProtNLM"/>
    </source>
</evidence>